<keyword evidence="3" id="KW-1185">Reference proteome</keyword>
<keyword evidence="1" id="KW-1133">Transmembrane helix</keyword>
<dbReference type="EMBL" id="VFPO01000001">
    <property type="protein sequence ID" value="TQM71873.1"/>
    <property type="molecule type" value="Genomic_DNA"/>
</dbReference>
<proteinExistence type="predicted"/>
<name>A0A543IMR6_9ACTN</name>
<organism evidence="2 3">
    <name type="scientific">Actinomadura hallensis</name>
    <dbReference type="NCBI Taxonomy" id="337895"/>
    <lineage>
        <taxon>Bacteria</taxon>
        <taxon>Bacillati</taxon>
        <taxon>Actinomycetota</taxon>
        <taxon>Actinomycetes</taxon>
        <taxon>Streptosporangiales</taxon>
        <taxon>Thermomonosporaceae</taxon>
        <taxon>Actinomadura</taxon>
    </lineage>
</organism>
<dbReference type="AlphaFoldDB" id="A0A543IMR6"/>
<keyword evidence="1" id="KW-0472">Membrane</keyword>
<dbReference type="Pfam" id="PF18963">
    <property type="entry name" value="DUF5703"/>
    <property type="match status" value="1"/>
</dbReference>
<evidence type="ECO:0000313" key="2">
    <source>
        <dbReference type="EMBL" id="TQM71873.1"/>
    </source>
</evidence>
<gene>
    <name evidence="2" type="ORF">FHX41_5652</name>
</gene>
<accession>A0A543IMR6</accession>
<sequence length="87" mass="9971">MPPGPARTGTPRYAVASPVDLVIMVAMAEYSYLVLSLPRGTTRDAARRILTEHAEHGGWEIDRLRLYPDGRRRIRLRRKVIRAVRTF</sequence>
<dbReference type="Proteomes" id="UP000316706">
    <property type="component" value="Unassembled WGS sequence"/>
</dbReference>
<keyword evidence="1" id="KW-0812">Transmembrane</keyword>
<comment type="caution">
    <text evidence="2">The sequence shown here is derived from an EMBL/GenBank/DDBJ whole genome shotgun (WGS) entry which is preliminary data.</text>
</comment>
<evidence type="ECO:0000313" key="3">
    <source>
        <dbReference type="Proteomes" id="UP000316706"/>
    </source>
</evidence>
<dbReference type="InterPro" id="IPR043758">
    <property type="entry name" value="DUF5703"/>
</dbReference>
<protein>
    <submittedName>
        <fullName evidence="2">Uncharacterized protein</fullName>
    </submittedName>
</protein>
<feature type="transmembrane region" description="Helical" evidence="1">
    <location>
        <begin position="12"/>
        <end position="35"/>
    </location>
</feature>
<reference evidence="2 3" key="1">
    <citation type="submission" date="2019-06" db="EMBL/GenBank/DDBJ databases">
        <title>Sequencing the genomes of 1000 actinobacteria strains.</title>
        <authorList>
            <person name="Klenk H.-P."/>
        </authorList>
    </citation>
    <scope>NUCLEOTIDE SEQUENCE [LARGE SCALE GENOMIC DNA]</scope>
    <source>
        <strain evidence="2 3">DSM 45043</strain>
    </source>
</reference>
<evidence type="ECO:0000256" key="1">
    <source>
        <dbReference type="SAM" id="Phobius"/>
    </source>
</evidence>